<dbReference type="eggNOG" id="ENOG5030K8T">
    <property type="taxonomic scope" value="Bacteria"/>
</dbReference>
<dbReference type="RefSeq" id="WP_156104923.1">
    <property type="nucleotide sequence ID" value="NZ_JMPI01000077.1"/>
</dbReference>
<name>A0A085FYY1_9ENTR</name>
<accession>A0A085FYY1</accession>
<dbReference type="EMBL" id="JMPI01000077">
    <property type="protein sequence ID" value="KFC76676.1"/>
    <property type="molecule type" value="Genomic_DNA"/>
</dbReference>
<protein>
    <submittedName>
        <fullName evidence="1">Uncharacterized protein</fullName>
    </submittedName>
</protein>
<dbReference type="OrthoDB" id="9812283at2"/>
<gene>
    <name evidence="1" type="ORF">GBAG_4396</name>
</gene>
<dbReference type="Proteomes" id="UP000028653">
    <property type="component" value="Unassembled WGS sequence"/>
</dbReference>
<sequence length="402" mass="45821">MNFLLLGAGASKAYSDSPTGVRMPIARDFFSTFSRLDISSNPWVLIDGLLDFVIRIKGEDPAEFFSKDVDIEELYTEIEENLNLYIGEEATLERIRAFKAYTQLIFIFSATINSIQNGSVSRPHSTLAKKLSQNDMIVTFNWDTLMDRALKLETGWNTDSGYGFRPKSIYRDEWQAPSDSQSKAPQLIKLHGSVNWLSSHPMSPKKDVILTQESAPDTVWVYEGTSEPYACFAGRYTEGYEDFSYGYYPPNILDDRGRMVDDGHVLIRARMKLPWMAEGTASDKGLVSIPLIIPPVKKKNYHGYGMLFDNLWENAQVGIEKAEHIIIIGYSFPRTDLKSNKLFTDAFMNRKNIPYVTILDPQPERVAYKFKFELGIPDTHLRVLKGYFSEETDIDGLLKFTK</sequence>
<comment type="caution">
    <text evidence="1">The sequence shown here is derived from an EMBL/GenBank/DDBJ whole genome shotgun (WGS) entry which is preliminary data.</text>
</comment>
<reference evidence="1 2" key="1">
    <citation type="submission" date="2014-05" db="EMBL/GenBank/DDBJ databases">
        <title>ATOL: Assembling a taxonomically balanced genome-scale reconstruction of the evolutionary history of the Enterobacteriaceae.</title>
        <authorList>
            <person name="Plunkett G.III."/>
            <person name="Neeno-Eckwall E.C."/>
            <person name="Glasner J.D."/>
            <person name="Perna N.T."/>
        </authorList>
    </citation>
    <scope>NUCLEOTIDE SEQUENCE [LARGE SCALE GENOMIC DNA]</scope>
    <source>
        <strain evidence="1 2">ATCC 33320</strain>
    </source>
</reference>
<evidence type="ECO:0000313" key="1">
    <source>
        <dbReference type="EMBL" id="KFC76676.1"/>
    </source>
</evidence>
<organism evidence="1 2">
    <name type="scientific">Buttiauxella agrestis ATCC 33320</name>
    <dbReference type="NCBI Taxonomy" id="1006004"/>
    <lineage>
        <taxon>Bacteria</taxon>
        <taxon>Pseudomonadati</taxon>
        <taxon>Pseudomonadota</taxon>
        <taxon>Gammaproteobacteria</taxon>
        <taxon>Enterobacterales</taxon>
        <taxon>Enterobacteriaceae</taxon>
        <taxon>Buttiauxella</taxon>
    </lineage>
</organism>
<dbReference type="AlphaFoldDB" id="A0A085FYY1"/>
<proteinExistence type="predicted"/>
<keyword evidence="2" id="KW-1185">Reference proteome</keyword>
<evidence type="ECO:0000313" key="2">
    <source>
        <dbReference type="Proteomes" id="UP000028653"/>
    </source>
</evidence>
<dbReference type="Pfam" id="PF13289">
    <property type="entry name" value="SIR2_2"/>
    <property type="match status" value="1"/>
</dbReference>